<keyword evidence="4" id="KW-0479">Metal-binding</keyword>
<dbReference type="SUPFAM" id="SSF102114">
    <property type="entry name" value="Radical SAM enzymes"/>
    <property type="match status" value="1"/>
</dbReference>
<dbReference type="GO" id="GO:0043365">
    <property type="term" value="F:[formate-C-acetyltransferase]-activating enzyme activity"/>
    <property type="evidence" value="ECO:0007669"/>
    <property type="project" value="UniProtKB-EC"/>
</dbReference>
<protein>
    <submittedName>
        <fullName evidence="8">[Formate-C-acetyltransferase]-activating enzyme</fullName>
        <ecNumber evidence="8">1.97.1.4</ecNumber>
    </submittedName>
</protein>
<evidence type="ECO:0000313" key="8">
    <source>
        <dbReference type="EMBL" id="CAG4885140.1"/>
    </source>
</evidence>
<comment type="cofactor">
    <cofactor evidence="1">
        <name>[4Fe-4S] cluster</name>
        <dbReference type="ChEBI" id="CHEBI:49883"/>
    </cofactor>
</comment>
<feature type="domain" description="Radical SAM core" evidence="7">
    <location>
        <begin position="1"/>
        <end position="190"/>
    </location>
</feature>
<dbReference type="Proteomes" id="UP000742786">
    <property type="component" value="Unassembled WGS sequence"/>
</dbReference>
<dbReference type="PROSITE" id="PS51918">
    <property type="entry name" value="RADICAL_SAM"/>
    <property type="match status" value="1"/>
</dbReference>
<dbReference type="AlphaFoldDB" id="A0A916J6Y6"/>
<evidence type="ECO:0000256" key="3">
    <source>
        <dbReference type="ARBA" id="ARBA00022691"/>
    </source>
</evidence>
<dbReference type="EMBL" id="CAJQUM010000001">
    <property type="protein sequence ID" value="CAG4885140.1"/>
    <property type="molecule type" value="Genomic_DNA"/>
</dbReference>
<keyword evidence="9" id="KW-1185">Reference proteome</keyword>
<evidence type="ECO:0000256" key="2">
    <source>
        <dbReference type="ARBA" id="ARBA00022485"/>
    </source>
</evidence>
<dbReference type="Pfam" id="PF04055">
    <property type="entry name" value="Radical_SAM"/>
    <property type="match status" value="1"/>
</dbReference>
<dbReference type="PANTHER" id="PTHR30352">
    <property type="entry name" value="PYRUVATE FORMATE-LYASE-ACTIVATING ENZYME"/>
    <property type="match status" value="1"/>
</dbReference>
<organism evidence="8 9">
    <name type="scientific">Georgfuchsia toluolica</name>
    <dbReference type="NCBI Taxonomy" id="424218"/>
    <lineage>
        <taxon>Bacteria</taxon>
        <taxon>Pseudomonadati</taxon>
        <taxon>Pseudomonadota</taxon>
        <taxon>Betaproteobacteria</taxon>
        <taxon>Nitrosomonadales</taxon>
        <taxon>Sterolibacteriaceae</taxon>
        <taxon>Georgfuchsia</taxon>
    </lineage>
</organism>
<evidence type="ECO:0000256" key="6">
    <source>
        <dbReference type="ARBA" id="ARBA00023014"/>
    </source>
</evidence>
<evidence type="ECO:0000256" key="5">
    <source>
        <dbReference type="ARBA" id="ARBA00023004"/>
    </source>
</evidence>
<keyword evidence="6" id="KW-0411">Iron-sulfur</keyword>
<evidence type="ECO:0000313" key="9">
    <source>
        <dbReference type="Proteomes" id="UP000742786"/>
    </source>
</evidence>
<dbReference type="Gene3D" id="3.80.30.10">
    <property type="entry name" value="pyruvate-formate lyase- activating enzyme"/>
    <property type="match status" value="1"/>
</dbReference>
<sequence>MTPEEVLKLLKKDTLFYRNSGGGITLSGGEPTQQAEFATELLRSCRQAGFHTTLDTCGYCKWEVLQGILRYVDLVLFDLKHMDARRHKELTGVSNKLILENARRMAQAGIQLIIRFPVIPGCNDSMDNVMRLGEFVSNLGVRRFDLLPYHKFALQKYEALGMDYRLKEIEPPSQDKIRDIKNALESFGLEISVAL</sequence>
<reference evidence="8" key="1">
    <citation type="submission" date="2021-04" db="EMBL/GenBank/DDBJ databases">
        <authorList>
            <person name="Hornung B."/>
        </authorList>
    </citation>
    <scope>NUCLEOTIDE SEQUENCE</scope>
    <source>
        <strain evidence="8">G5G6</strain>
    </source>
</reference>
<dbReference type="NCBIfam" id="TIGR02494">
    <property type="entry name" value="PFLE_PFLC"/>
    <property type="match status" value="1"/>
</dbReference>
<evidence type="ECO:0000256" key="4">
    <source>
        <dbReference type="ARBA" id="ARBA00022723"/>
    </source>
</evidence>
<keyword evidence="8" id="KW-0560">Oxidoreductase</keyword>
<dbReference type="GO" id="GO:0051539">
    <property type="term" value="F:4 iron, 4 sulfur cluster binding"/>
    <property type="evidence" value="ECO:0007669"/>
    <property type="project" value="UniProtKB-KW"/>
</dbReference>
<evidence type="ECO:0000256" key="1">
    <source>
        <dbReference type="ARBA" id="ARBA00001966"/>
    </source>
</evidence>
<comment type="caution">
    <text evidence="8">The sequence shown here is derived from an EMBL/GenBank/DDBJ whole genome shotgun (WGS) entry which is preliminary data.</text>
</comment>
<keyword evidence="5" id="KW-0408">Iron</keyword>
<keyword evidence="3" id="KW-0949">S-adenosyl-L-methionine</keyword>
<dbReference type="GO" id="GO:0046872">
    <property type="term" value="F:metal ion binding"/>
    <property type="evidence" value="ECO:0007669"/>
    <property type="project" value="UniProtKB-KW"/>
</dbReference>
<gene>
    <name evidence="8" type="ORF">GTOL_13023</name>
</gene>
<name>A0A916J6Y6_9PROT</name>
<accession>A0A916J6Y6</accession>
<evidence type="ECO:0000259" key="7">
    <source>
        <dbReference type="PROSITE" id="PS51918"/>
    </source>
</evidence>
<dbReference type="InterPro" id="IPR034457">
    <property type="entry name" value="Organic_radical-activating"/>
</dbReference>
<dbReference type="EC" id="1.97.1.4" evidence="8"/>
<keyword evidence="2" id="KW-0004">4Fe-4S</keyword>
<dbReference type="InterPro" id="IPR007197">
    <property type="entry name" value="rSAM"/>
</dbReference>
<dbReference type="InterPro" id="IPR058240">
    <property type="entry name" value="rSAM_sf"/>
</dbReference>
<dbReference type="PANTHER" id="PTHR30352:SF4">
    <property type="entry name" value="PYRUVATE FORMATE-LYASE 2-ACTIVATING ENZYME"/>
    <property type="match status" value="1"/>
</dbReference>
<proteinExistence type="predicted"/>